<sequence length="44" mass="5301">MHQCDYCCWYNPASGCCDCPYVMRRKACEKARKQKEENEKPRKL</sequence>
<reference evidence="1" key="1">
    <citation type="journal article" date="2021" name="Proc. Natl. Acad. Sci. U.S.A.">
        <title>A Catalog of Tens of Thousands of Viruses from Human Metagenomes Reveals Hidden Associations with Chronic Diseases.</title>
        <authorList>
            <person name="Tisza M.J."/>
            <person name="Buck C.B."/>
        </authorList>
    </citation>
    <scope>NUCLEOTIDE SEQUENCE</scope>
    <source>
        <strain evidence="1">CtML55</strain>
    </source>
</reference>
<evidence type="ECO:0000313" key="1">
    <source>
        <dbReference type="EMBL" id="DAE31128.1"/>
    </source>
</evidence>
<accession>A0A8S5RIB3</accession>
<name>A0A8S5RIB3_9VIRU</name>
<proteinExistence type="predicted"/>
<organism evidence="1">
    <name type="scientific">virus sp. ctML55</name>
    <dbReference type="NCBI Taxonomy" id="2827627"/>
    <lineage>
        <taxon>Viruses</taxon>
    </lineage>
</organism>
<dbReference type="EMBL" id="BK059105">
    <property type="protein sequence ID" value="DAE31128.1"/>
    <property type="molecule type" value="Genomic_DNA"/>
</dbReference>
<protein>
    <submittedName>
        <fullName evidence="1">Uncharacterized protein</fullName>
    </submittedName>
</protein>